<sequence>MKSLNFSKVLVGAAVLFTTMSCSSEDENPNLRSAMEYSAVSTSKGYSEQFVDVEGNTTVSKEEGTLGLKMFQALNYYITNSVSTGTPIDASIASSIAYNTGNGFLDLTGSGYDLSALSGADFSIMDRVASSRSNSEIEAAQANLELLFAKLEAASQSLGMTAEINQAGKLGNYLLDEQGIELAQVLQKSLIGAYQLDYIGNVLLTTGLSADNSTLVSSENFTALEHNWDVAYGMLTKKEIYLDGYTESQKGEVSEFGLGAYLWEYNKSGYPLIYPAFLRGRVAIVNNDLTEVEKQANIIKAEMEKALANAALGYLGKWRTADSDDRRAHAIAEGIGFIYSLRYATTFNADATFSDLILLNLVGSANGFWDLDAAKISAAETAIKAKFNIQ</sequence>
<dbReference type="OrthoDB" id="5498726at2"/>
<gene>
    <name evidence="2" type="ORF">SAMN04488108_1201</name>
</gene>
<dbReference type="STRING" id="1073327.SAMN04488108_1201"/>
<evidence type="ECO:0000313" key="3">
    <source>
        <dbReference type="Proteomes" id="UP000184609"/>
    </source>
</evidence>
<organism evidence="2 3">
    <name type="scientific">Algoriphagus zhangzhouensis</name>
    <dbReference type="NCBI Taxonomy" id="1073327"/>
    <lineage>
        <taxon>Bacteria</taxon>
        <taxon>Pseudomonadati</taxon>
        <taxon>Bacteroidota</taxon>
        <taxon>Cytophagia</taxon>
        <taxon>Cytophagales</taxon>
        <taxon>Cyclobacteriaceae</taxon>
        <taxon>Algoriphagus</taxon>
    </lineage>
</organism>
<feature type="chain" id="PRO_5012071097" description="DUF4856 domain-containing protein" evidence="1">
    <location>
        <begin position="25"/>
        <end position="390"/>
    </location>
</feature>
<dbReference type="EMBL" id="FRXN01000002">
    <property type="protein sequence ID" value="SHO61234.1"/>
    <property type="molecule type" value="Genomic_DNA"/>
</dbReference>
<protein>
    <recommendedName>
        <fullName evidence="4">DUF4856 domain-containing protein</fullName>
    </recommendedName>
</protein>
<evidence type="ECO:0000256" key="1">
    <source>
        <dbReference type="SAM" id="SignalP"/>
    </source>
</evidence>
<name>A0A1M7Z8P5_9BACT</name>
<dbReference type="Pfam" id="PF16148">
    <property type="entry name" value="DUF4856"/>
    <property type="match status" value="1"/>
</dbReference>
<dbReference type="InterPro" id="IPR032331">
    <property type="entry name" value="DUF4856"/>
</dbReference>
<keyword evidence="1" id="KW-0732">Signal</keyword>
<dbReference type="Proteomes" id="UP000184609">
    <property type="component" value="Unassembled WGS sequence"/>
</dbReference>
<feature type="signal peptide" evidence="1">
    <location>
        <begin position="1"/>
        <end position="24"/>
    </location>
</feature>
<dbReference type="PROSITE" id="PS51257">
    <property type="entry name" value="PROKAR_LIPOPROTEIN"/>
    <property type="match status" value="1"/>
</dbReference>
<evidence type="ECO:0008006" key="4">
    <source>
        <dbReference type="Google" id="ProtNLM"/>
    </source>
</evidence>
<dbReference type="RefSeq" id="WP_073570894.1">
    <property type="nucleotide sequence ID" value="NZ_SORH01000002.1"/>
</dbReference>
<dbReference type="AlphaFoldDB" id="A0A1M7Z8P5"/>
<evidence type="ECO:0000313" key="2">
    <source>
        <dbReference type="EMBL" id="SHO61234.1"/>
    </source>
</evidence>
<reference evidence="3" key="1">
    <citation type="submission" date="2016-12" db="EMBL/GenBank/DDBJ databases">
        <authorList>
            <person name="Varghese N."/>
            <person name="Submissions S."/>
        </authorList>
    </citation>
    <scope>NUCLEOTIDE SEQUENCE [LARGE SCALE GENOMIC DNA]</scope>
    <source>
        <strain evidence="3">DSM 25035</strain>
    </source>
</reference>
<proteinExistence type="predicted"/>
<accession>A0A1M7Z8P5</accession>
<keyword evidence="3" id="KW-1185">Reference proteome</keyword>